<dbReference type="Pfam" id="PF01596">
    <property type="entry name" value="Methyltransf_3"/>
    <property type="match status" value="1"/>
</dbReference>
<dbReference type="AlphaFoldDB" id="A0A398B8R9"/>
<dbReference type="PROSITE" id="PS51682">
    <property type="entry name" value="SAM_OMT_I"/>
    <property type="match status" value="1"/>
</dbReference>
<dbReference type="GO" id="GO:0030488">
    <property type="term" value="P:tRNA methylation"/>
    <property type="evidence" value="ECO:0007669"/>
    <property type="project" value="UniProtKB-UniRule"/>
</dbReference>
<dbReference type="HAMAP" id="MF_02217">
    <property type="entry name" value="TrmR_methyltr"/>
    <property type="match status" value="1"/>
</dbReference>
<dbReference type="SUPFAM" id="SSF53335">
    <property type="entry name" value="S-adenosyl-L-methionine-dependent methyltransferases"/>
    <property type="match status" value="1"/>
</dbReference>
<keyword evidence="4" id="KW-0479">Metal-binding</keyword>
<comment type="caution">
    <text evidence="5">The sequence shown here is derived from an EMBL/GenBank/DDBJ whole genome shotgun (WGS) entry which is preliminary data.</text>
</comment>
<evidence type="ECO:0000256" key="3">
    <source>
        <dbReference type="ARBA" id="ARBA00022691"/>
    </source>
</evidence>
<dbReference type="EC" id="2.1.1.-" evidence="4"/>
<name>A0A398B8R9_9BACI</name>
<dbReference type="PANTHER" id="PTHR10509:SF14">
    <property type="entry name" value="CAFFEOYL-COA O-METHYLTRANSFERASE 3-RELATED"/>
    <property type="match status" value="1"/>
</dbReference>
<keyword evidence="4" id="KW-0819">tRNA processing</keyword>
<feature type="binding site" evidence="4">
    <location>
        <position position="169"/>
    </location>
    <ligand>
        <name>Mg(2+)</name>
        <dbReference type="ChEBI" id="CHEBI:18420"/>
    </ligand>
</feature>
<evidence type="ECO:0000256" key="1">
    <source>
        <dbReference type="ARBA" id="ARBA00022603"/>
    </source>
</evidence>
<dbReference type="CDD" id="cd02440">
    <property type="entry name" value="AdoMet_MTases"/>
    <property type="match status" value="1"/>
</dbReference>
<feature type="binding site" evidence="4">
    <location>
        <position position="47"/>
    </location>
    <ligand>
        <name>S-adenosyl-L-methionine</name>
        <dbReference type="ChEBI" id="CHEBI:59789"/>
    </ligand>
</feature>
<proteinExistence type="inferred from homology"/>
<feature type="binding site" evidence="4">
    <location>
        <position position="142"/>
    </location>
    <ligand>
        <name>S-adenosyl-L-methionine</name>
        <dbReference type="ChEBI" id="CHEBI:59789"/>
    </ligand>
</feature>
<dbReference type="GO" id="GO:0016300">
    <property type="term" value="F:tRNA (uridine) methyltransferase activity"/>
    <property type="evidence" value="ECO:0007669"/>
    <property type="project" value="UniProtKB-UniRule"/>
</dbReference>
<evidence type="ECO:0000313" key="5">
    <source>
        <dbReference type="EMBL" id="RID85228.1"/>
    </source>
</evidence>
<dbReference type="Proteomes" id="UP000266016">
    <property type="component" value="Unassembled WGS sequence"/>
</dbReference>
<feature type="binding site" evidence="4">
    <location>
        <position position="94"/>
    </location>
    <ligand>
        <name>S-adenosyl-L-methionine</name>
        <dbReference type="ChEBI" id="CHEBI:59789"/>
    </ligand>
</feature>
<comment type="similarity">
    <text evidence="4">Belongs to the class I-like SAM-binding methyltransferase superfamily. Cation-dependent O-methyltransferase family.</text>
</comment>
<dbReference type="Gene3D" id="3.40.50.150">
    <property type="entry name" value="Vaccinia Virus protein VP39"/>
    <property type="match status" value="1"/>
</dbReference>
<keyword evidence="2 4" id="KW-0808">Transferase</keyword>
<dbReference type="GO" id="GO:0008757">
    <property type="term" value="F:S-adenosylmethionine-dependent methyltransferase activity"/>
    <property type="evidence" value="ECO:0007669"/>
    <property type="project" value="TreeGrafter"/>
</dbReference>
<dbReference type="InterPro" id="IPR050362">
    <property type="entry name" value="Cation-dep_OMT"/>
</dbReference>
<reference evidence="5 6" key="1">
    <citation type="submission" date="2018-08" db="EMBL/GenBank/DDBJ databases">
        <title>Bacillus jemisoniae sp. nov., Bacillus chryseoplanitiae sp. nov., Bacillus resnikiae sp. nov., and Bacillus frankliniae sp. nov., isolated from Viking spacecraft and associated surfaces.</title>
        <authorList>
            <person name="Seuylemezian A."/>
            <person name="Vaishampayan P."/>
        </authorList>
    </citation>
    <scope>NUCLEOTIDE SEQUENCE [LARGE SCALE GENOMIC DNA]</scope>
    <source>
        <strain evidence="5 6">MA001</strain>
    </source>
</reference>
<feature type="binding site" evidence="4">
    <location>
        <position position="168"/>
    </location>
    <ligand>
        <name>Mg(2+)</name>
        <dbReference type="ChEBI" id="CHEBI:18420"/>
    </ligand>
</feature>
<dbReference type="InterPro" id="IPR002935">
    <property type="entry name" value="SAM_O-MeTrfase"/>
</dbReference>
<keyword evidence="4" id="KW-0460">Magnesium</keyword>
<comment type="function">
    <text evidence="4">Catalyzes the methylation of 5-hydroxyuridine (ho5U) to form 5-methoxyuridine (mo5U) at position 34 in tRNAs.</text>
</comment>
<dbReference type="GO" id="GO:0008171">
    <property type="term" value="F:O-methyltransferase activity"/>
    <property type="evidence" value="ECO:0007669"/>
    <property type="project" value="InterPro"/>
</dbReference>
<comment type="catalytic activity">
    <reaction evidence="4">
        <text>5-hydroxyuridine(34) in tRNA + S-adenosyl-L-methionine = 5-methoxyuridine(34) in tRNA + S-adenosyl-L-homocysteine + H(+)</text>
        <dbReference type="Rhea" id="RHEA:60524"/>
        <dbReference type="Rhea" id="RHEA-COMP:13381"/>
        <dbReference type="Rhea" id="RHEA-COMP:15591"/>
        <dbReference type="ChEBI" id="CHEBI:15378"/>
        <dbReference type="ChEBI" id="CHEBI:57856"/>
        <dbReference type="ChEBI" id="CHEBI:59789"/>
        <dbReference type="ChEBI" id="CHEBI:136877"/>
        <dbReference type="ChEBI" id="CHEBI:143860"/>
    </reaction>
</comment>
<comment type="subunit">
    <text evidence="4">Homodimer.</text>
</comment>
<gene>
    <name evidence="4" type="primary">trmR</name>
    <name evidence="5" type="ORF">D1953_12035</name>
</gene>
<feature type="binding site" evidence="4">
    <location>
        <position position="142"/>
    </location>
    <ligand>
        <name>Mg(2+)</name>
        <dbReference type="ChEBI" id="CHEBI:18420"/>
    </ligand>
</feature>
<protein>
    <recommendedName>
        <fullName evidence="4">tRNA 5-hydroxyuridine methyltransferase</fullName>
        <ecNumber evidence="4">2.1.1.-</ecNumber>
    </recommendedName>
    <alternativeName>
        <fullName evidence="4">ho5U methyltransferase</fullName>
    </alternativeName>
</protein>
<evidence type="ECO:0000256" key="2">
    <source>
        <dbReference type="ARBA" id="ARBA00022679"/>
    </source>
</evidence>
<sequence>MLKERTYLEEQILNGKIDEYLQSLIPERTGLLKEIEEFAEAEHVPIMEPEGIATLLQFLRLQQPQKILELGTAIGYSAIRMAMTLPNARIVTIERIEKRIEVAKQNFEKSGLSDRITLVESDALEAFEVVKDHGPFDLIFVDAAKGQYRRFFELYEPLLSERGIIITDNVLFKGLVAEELETITPRRRRGLIKRIQNFNTWLLSHPHYDTVIIPIGDGIAISKHRGEQNEKA</sequence>
<feature type="binding site" evidence="4">
    <location>
        <begin position="122"/>
        <end position="123"/>
    </location>
    <ligand>
        <name>S-adenosyl-L-methionine</name>
        <dbReference type="ChEBI" id="CHEBI:59789"/>
    </ligand>
</feature>
<keyword evidence="3 4" id="KW-0949">S-adenosyl-L-methionine</keyword>
<evidence type="ECO:0000313" key="6">
    <source>
        <dbReference type="Proteomes" id="UP000266016"/>
    </source>
</evidence>
<feature type="binding site" evidence="4">
    <location>
        <position position="77"/>
    </location>
    <ligand>
        <name>S-adenosyl-L-methionine</name>
        <dbReference type="ChEBI" id="CHEBI:59789"/>
    </ligand>
</feature>
<dbReference type="PANTHER" id="PTHR10509">
    <property type="entry name" value="O-METHYLTRANSFERASE-RELATED"/>
    <property type="match status" value="1"/>
</dbReference>
<dbReference type="EMBL" id="QWVS01000020">
    <property type="protein sequence ID" value="RID85228.1"/>
    <property type="molecule type" value="Genomic_DNA"/>
</dbReference>
<dbReference type="InterPro" id="IPR043675">
    <property type="entry name" value="TrmR_methyltr"/>
</dbReference>
<dbReference type="InterPro" id="IPR029063">
    <property type="entry name" value="SAM-dependent_MTases_sf"/>
</dbReference>
<keyword evidence="1 4" id="KW-0489">Methyltransferase</keyword>
<organism evidence="5 6">
    <name type="scientific">Peribacillus asahii</name>
    <dbReference type="NCBI Taxonomy" id="228899"/>
    <lineage>
        <taxon>Bacteria</taxon>
        <taxon>Bacillati</taxon>
        <taxon>Bacillota</taxon>
        <taxon>Bacilli</taxon>
        <taxon>Bacillales</taxon>
        <taxon>Bacillaceae</taxon>
        <taxon>Peribacillus</taxon>
    </lineage>
</organism>
<keyword evidence="6" id="KW-1185">Reference proteome</keyword>
<evidence type="ECO:0000256" key="4">
    <source>
        <dbReference type="HAMAP-Rule" id="MF_02217"/>
    </source>
</evidence>
<accession>A0A398B8R9</accession>
<dbReference type="GO" id="GO:0000287">
    <property type="term" value="F:magnesium ion binding"/>
    <property type="evidence" value="ECO:0007669"/>
    <property type="project" value="UniProtKB-UniRule"/>
</dbReference>